<dbReference type="OrthoDB" id="9766710at2"/>
<keyword evidence="2" id="KW-0732">Signal</keyword>
<dbReference type="PROSITE" id="PS50005">
    <property type="entry name" value="TPR"/>
    <property type="match status" value="3"/>
</dbReference>
<accession>A0A1I0RGE6</accession>
<protein>
    <submittedName>
        <fullName evidence="3">TPR repeat-containing protein</fullName>
    </submittedName>
</protein>
<feature type="repeat" description="TPR" evidence="1">
    <location>
        <begin position="471"/>
        <end position="504"/>
    </location>
</feature>
<dbReference type="Gene3D" id="1.25.40.10">
    <property type="entry name" value="Tetratricopeptide repeat domain"/>
    <property type="match status" value="2"/>
</dbReference>
<reference evidence="3 4" key="1">
    <citation type="submission" date="2016-10" db="EMBL/GenBank/DDBJ databases">
        <authorList>
            <person name="de Groot N.N."/>
        </authorList>
    </citation>
    <scope>NUCLEOTIDE SEQUENCE [LARGE SCALE GENOMIC DNA]</scope>
    <source>
        <strain evidence="3 4">DSM 17925</strain>
    </source>
</reference>
<evidence type="ECO:0000313" key="3">
    <source>
        <dbReference type="EMBL" id="SEW39751.1"/>
    </source>
</evidence>
<dbReference type="PANTHER" id="PTHR12558:SF13">
    <property type="entry name" value="CELL DIVISION CYCLE PROTEIN 27 HOMOLOG"/>
    <property type="match status" value="1"/>
</dbReference>
<gene>
    <name evidence="3" type="ORF">SAMN04488515_2627</name>
</gene>
<evidence type="ECO:0000256" key="2">
    <source>
        <dbReference type="SAM" id="SignalP"/>
    </source>
</evidence>
<feature type="chain" id="PRO_5011583156" evidence="2">
    <location>
        <begin position="30"/>
        <end position="571"/>
    </location>
</feature>
<keyword evidence="4" id="KW-1185">Reference proteome</keyword>
<feature type="repeat" description="TPR" evidence="1">
    <location>
        <begin position="364"/>
        <end position="397"/>
    </location>
</feature>
<keyword evidence="1" id="KW-0802">TPR repeat</keyword>
<dbReference type="RefSeq" id="WP_089995563.1">
    <property type="nucleotide sequence ID" value="NZ_FOIZ01000002.1"/>
</dbReference>
<evidence type="ECO:0000256" key="1">
    <source>
        <dbReference type="PROSITE-ProRule" id="PRU00339"/>
    </source>
</evidence>
<evidence type="ECO:0000313" key="4">
    <source>
        <dbReference type="Proteomes" id="UP000199167"/>
    </source>
</evidence>
<dbReference type="EMBL" id="FOIZ01000002">
    <property type="protein sequence ID" value="SEW39751.1"/>
    <property type="molecule type" value="Genomic_DNA"/>
</dbReference>
<organism evidence="3 4">
    <name type="scientific">Cognatiyoonia koreensis</name>
    <dbReference type="NCBI Taxonomy" id="364200"/>
    <lineage>
        <taxon>Bacteria</taxon>
        <taxon>Pseudomonadati</taxon>
        <taxon>Pseudomonadota</taxon>
        <taxon>Alphaproteobacteria</taxon>
        <taxon>Rhodobacterales</taxon>
        <taxon>Paracoccaceae</taxon>
        <taxon>Cognatiyoonia</taxon>
    </lineage>
</organism>
<dbReference type="SUPFAM" id="SSF48452">
    <property type="entry name" value="TPR-like"/>
    <property type="match status" value="3"/>
</dbReference>
<proteinExistence type="predicted"/>
<feature type="signal peptide" evidence="2">
    <location>
        <begin position="1"/>
        <end position="29"/>
    </location>
</feature>
<dbReference type="Pfam" id="PF13432">
    <property type="entry name" value="TPR_16"/>
    <property type="match status" value="1"/>
</dbReference>
<dbReference type="Proteomes" id="UP000199167">
    <property type="component" value="Unassembled WGS sequence"/>
</dbReference>
<dbReference type="STRING" id="364200.SAMN04488515_2627"/>
<dbReference type="AlphaFoldDB" id="A0A1I0RGE6"/>
<dbReference type="Pfam" id="PF13181">
    <property type="entry name" value="TPR_8"/>
    <property type="match status" value="1"/>
</dbReference>
<dbReference type="PANTHER" id="PTHR12558">
    <property type="entry name" value="CELL DIVISION CYCLE 16,23,27"/>
    <property type="match status" value="1"/>
</dbReference>
<dbReference type="SMART" id="SM00028">
    <property type="entry name" value="TPR"/>
    <property type="match status" value="6"/>
</dbReference>
<name>A0A1I0RGE6_9RHOB</name>
<sequence length="571" mass="62250">MKQGQTVFRLTVKAVVLAATCSFSLPAVAQENAGSYLAARHAAIGNDFAAAALYYEKSLREDPGNPALLDNLLSAQISLGRIEAAAMTAQSMLDSGIESQIGNLVLSAVATKTGNWAEIMDRFEAGQTISPLVDGLTQAWTALGRGEMSAAIESFDAVIETEGMGVYGRYHKALALAVVGDYEGADAILSAPTRGGAAYSARAAIAHAKILSQLGRNEDALANLDAVFGEVRDPTIIELRNRLEAGEILPYDVINTAQQGIGEISFMVAGLLRGETPDSYTLLYARVAEYLDPANTSALITSADLLERLERYELADEAFARIAPSDPAFSAAELGRVDVLRKAGKNDTAVEVAQSLARSHADLPHVHAKLGDMLRFVERFDEAITAYDTALSLYPKTDTSRWFVYYTRAITHHHIDQWTQAEADFRAALELNPNQPQVLNYLGYSLVERNEKLDEALEMIEKAVETEPENGAIVDSLGWVYFQLGRYDDAVEPMEKAASLEATDPIINDHLGDVYWAVGREVEATFQWNRALSFDPDEELADRIRLKLEIGLDSVLEREGTELIKLANDDG</sequence>
<feature type="repeat" description="TPR" evidence="1">
    <location>
        <begin position="402"/>
        <end position="435"/>
    </location>
</feature>
<dbReference type="InterPro" id="IPR011990">
    <property type="entry name" value="TPR-like_helical_dom_sf"/>
</dbReference>
<dbReference type="InterPro" id="IPR019734">
    <property type="entry name" value="TPR_rpt"/>
</dbReference>